<evidence type="ECO:0000313" key="3">
    <source>
        <dbReference type="Proteomes" id="UP000533639"/>
    </source>
</evidence>
<evidence type="ECO:0000313" key="2">
    <source>
        <dbReference type="EMBL" id="CAC9976390.1"/>
    </source>
</evidence>
<gene>
    <name evidence="2" type="ORF">FLAPXU55_04116</name>
</gene>
<organism evidence="2 3">
    <name type="scientific">Flavobacterium panici</name>
    <dbReference type="NCBI Taxonomy" id="2654843"/>
    <lineage>
        <taxon>Bacteria</taxon>
        <taxon>Pseudomonadati</taxon>
        <taxon>Bacteroidota</taxon>
        <taxon>Flavobacteriia</taxon>
        <taxon>Flavobacteriales</taxon>
        <taxon>Flavobacteriaceae</taxon>
        <taxon>Flavobacterium</taxon>
    </lineage>
</organism>
<evidence type="ECO:0000259" key="1">
    <source>
        <dbReference type="Pfam" id="PF05050"/>
    </source>
</evidence>
<dbReference type="SUPFAM" id="SSF53335">
    <property type="entry name" value="S-adenosyl-L-methionine-dependent methyltransferases"/>
    <property type="match status" value="1"/>
</dbReference>
<name>A0A9N8J4Z0_9FLAO</name>
<dbReference type="PANTHER" id="PTHR34203:SF15">
    <property type="entry name" value="SLL1173 PROTEIN"/>
    <property type="match status" value="1"/>
</dbReference>
<feature type="domain" description="Methyltransferase FkbM" evidence="1">
    <location>
        <begin position="109"/>
        <end position="274"/>
    </location>
</feature>
<dbReference type="Proteomes" id="UP000533639">
    <property type="component" value="Unassembled WGS sequence"/>
</dbReference>
<keyword evidence="3" id="KW-1185">Reference proteome</keyword>
<dbReference type="RefSeq" id="WP_180860904.1">
    <property type="nucleotide sequence ID" value="NZ_CAIJDE010000062.1"/>
</dbReference>
<sequence>MKKTIYKLFTKLGYRIENKKKDQKRRLLFLSKFNIEKGLQLAVKGFPFIQSLNGLYDDLKLIDYKDGILLEFENLKIYVETFEEILIVNEIFVKMDYNFFFNEKIVLIDIGTNIGIASLFFSRINNIEKIYAFEPVEDTYKQALLNFTLNKDILKVSDFKNYGLGKNERKEVFLFNKNVKGNTGVRGKMSSSFDSSQVVEKEVLIKNASSEIERIKKENPFSKIVVKMDCEGAEYEIFEDLEQSNCIQNIDCFLLEWHDKGSKPINKVLEENGFGYFSQNLSHNTGMIYAYKNKI</sequence>
<dbReference type="InterPro" id="IPR006342">
    <property type="entry name" value="FkbM_mtfrase"/>
</dbReference>
<dbReference type="InterPro" id="IPR029063">
    <property type="entry name" value="SAM-dependent_MTases_sf"/>
</dbReference>
<dbReference type="Pfam" id="PF05050">
    <property type="entry name" value="Methyltransf_21"/>
    <property type="match status" value="1"/>
</dbReference>
<dbReference type="NCBIfam" id="TIGR01444">
    <property type="entry name" value="fkbM_fam"/>
    <property type="match status" value="1"/>
</dbReference>
<dbReference type="PANTHER" id="PTHR34203">
    <property type="entry name" value="METHYLTRANSFERASE, FKBM FAMILY PROTEIN"/>
    <property type="match status" value="1"/>
</dbReference>
<proteinExistence type="predicted"/>
<reference evidence="2 3" key="1">
    <citation type="submission" date="2020-06" db="EMBL/GenBank/DDBJ databases">
        <authorList>
            <person name="Criscuolo A."/>
        </authorList>
    </citation>
    <scope>NUCLEOTIDE SEQUENCE [LARGE SCALE GENOMIC DNA]</scope>
    <source>
        <strain evidence="2">PXU-55</strain>
    </source>
</reference>
<dbReference type="InterPro" id="IPR052514">
    <property type="entry name" value="SAM-dependent_MTase"/>
</dbReference>
<protein>
    <recommendedName>
        <fullName evidence="1">Methyltransferase FkbM domain-containing protein</fullName>
    </recommendedName>
</protein>
<accession>A0A9N8J4Z0</accession>
<dbReference type="AlphaFoldDB" id="A0A9N8J4Z0"/>
<dbReference type="EMBL" id="CAIJDE010000062">
    <property type="protein sequence ID" value="CAC9976390.1"/>
    <property type="molecule type" value="Genomic_DNA"/>
</dbReference>
<dbReference type="Gene3D" id="3.40.50.150">
    <property type="entry name" value="Vaccinia Virus protein VP39"/>
    <property type="match status" value="1"/>
</dbReference>
<comment type="caution">
    <text evidence="2">The sequence shown here is derived from an EMBL/GenBank/DDBJ whole genome shotgun (WGS) entry which is preliminary data.</text>
</comment>